<dbReference type="AlphaFoldDB" id="V5HB15"/>
<feature type="non-terminal residue" evidence="1">
    <location>
        <position position="1"/>
    </location>
</feature>
<organism evidence="1">
    <name type="scientific">Ixodes ricinus</name>
    <name type="common">Common tick</name>
    <name type="synonym">Acarus ricinus</name>
    <dbReference type="NCBI Taxonomy" id="34613"/>
    <lineage>
        <taxon>Eukaryota</taxon>
        <taxon>Metazoa</taxon>
        <taxon>Ecdysozoa</taxon>
        <taxon>Arthropoda</taxon>
        <taxon>Chelicerata</taxon>
        <taxon>Arachnida</taxon>
        <taxon>Acari</taxon>
        <taxon>Parasitiformes</taxon>
        <taxon>Ixodida</taxon>
        <taxon>Ixodoidea</taxon>
        <taxon>Ixodidae</taxon>
        <taxon>Ixodinae</taxon>
        <taxon>Ixodes</taxon>
    </lineage>
</organism>
<name>V5HB15_IXORI</name>
<accession>V5HB15</accession>
<protein>
    <submittedName>
        <fullName evidence="1">Uncharacterized protein</fullName>
    </submittedName>
</protein>
<proteinExistence type="evidence at transcript level"/>
<dbReference type="EMBL" id="GANP01010044">
    <property type="protein sequence ID" value="JAB74424.1"/>
    <property type="molecule type" value="mRNA"/>
</dbReference>
<sequence>CFLVALSSVIAELTENECRFPVAIPSCEPGSVKNVYSFFDSVNKCVGYPGCGEGKNLFDSLEACTDGCPYGEHSQSGRK</sequence>
<dbReference type="GO" id="GO:0004867">
    <property type="term" value="F:serine-type endopeptidase inhibitor activity"/>
    <property type="evidence" value="ECO:0007669"/>
    <property type="project" value="InterPro"/>
</dbReference>
<reference evidence="1" key="1">
    <citation type="journal article" date="2015" name="Sci. Rep.">
        <title>Tissue- and time-dependent transcription in Ixodes ricinus salivary glands and midguts when blood feeding on the vertebrate host.</title>
        <authorList>
            <person name="Kotsyfakis M."/>
            <person name="Schwarz A."/>
            <person name="Erhart J."/>
            <person name="Ribeiro J.M."/>
        </authorList>
    </citation>
    <scope>NUCLEOTIDE SEQUENCE</scope>
    <source>
        <tissue evidence="1">Salivary gland and midgut</tissue>
    </source>
</reference>
<dbReference type="SUPFAM" id="SSF57362">
    <property type="entry name" value="BPTI-like"/>
    <property type="match status" value="1"/>
</dbReference>
<evidence type="ECO:0000313" key="1">
    <source>
        <dbReference type="EMBL" id="JAB74424.1"/>
    </source>
</evidence>
<dbReference type="Gene3D" id="4.10.410.10">
    <property type="entry name" value="Pancreatic trypsin inhibitor Kunitz domain"/>
    <property type="match status" value="1"/>
</dbReference>
<dbReference type="InterPro" id="IPR036880">
    <property type="entry name" value="Kunitz_BPTI_sf"/>
</dbReference>